<dbReference type="EMBL" id="CM004468">
    <property type="protein sequence ID" value="OCT95517.1"/>
    <property type="molecule type" value="Genomic_DNA"/>
</dbReference>
<organism evidence="2 3">
    <name type="scientific">Xenopus laevis</name>
    <name type="common">African clawed frog</name>
    <dbReference type="NCBI Taxonomy" id="8355"/>
    <lineage>
        <taxon>Eukaryota</taxon>
        <taxon>Metazoa</taxon>
        <taxon>Chordata</taxon>
        <taxon>Craniata</taxon>
        <taxon>Vertebrata</taxon>
        <taxon>Euteleostomi</taxon>
        <taxon>Amphibia</taxon>
        <taxon>Batrachia</taxon>
        <taxon>Anura</taxon>
        <taxon>Pipoidea</taxon>
        <taxon>Pipidae</taxon>
        <taxon>Xenopodinae</taxon>
        <taxon>Xenopus</taxon>
        <taxon>Xenopus</taxon>
    </lineage>
</organism>
<keyword evidence="1" id="KW-0812">Transmembrane</keyword>
<feature type="transmembrane region" description="Helical" evidence="1">
    <location>
        <begin position="28"/>
        <end position="51"/>
    </location>
</feature>
<gene>
    <name evidence="2" type="ORF">XELAEV_18013203mg</name>
</gene>
<proteinExistence type="predicted"/>
<accession>A0A974DRP6</accession>
<keyword evidence="1" id="KW-1133">Transmembrane helix</keyword>
<dbReference type="AlphaFoldDB" id="A0A974DRP6"/>
<name>A0A974DRP6_XENLA</name>
<reference evidence="3" key="1">
    <citation type="journal article" date="2016" name="Nature">
        <title>Genome evolution in the allotetraploid frog Xenopus laevis.</title>
        <authorList>
            <person name="Session A.M."/>
            <person name="Uno Y."/>
            <person name="Kwon T."/>
            <person name="Chapman J.A."/>
            <person name="Toyoda A."/>
            <person name="Takahashi S."/>
            <person name="Fukui A."/>
            <person name="Hikosaka A."/>
            <person name="Suzuki A."/>
            <person name="Kondo M."/>
            <person name="van Heeringen S.J."/>
            <person name="Quigley I."/>
            <person name="Heinz S."/>
            <person name="Ogino H."/>
            <person name="Ochi H."/>
            <person name="Hellsten U."/>
            <person name="Lyons J.B."/>
            <person name="Simakov O."/>
            <person name="Putnam N."/>
            <person name="Stites J."/>
            <person name="Kuroki Y."/>
            <person name="Tanaka T."/>
            <person name="Michiue T."/>
            <person name="Watanabe M."/>
            <person name="Bogdanovic O."/>
            <person name="Lister R."/>
            <person name="Georgiou G."/>
            <person name="Paranjpe S.S."/>
            <person name="van Kruijsbergen I."/>
            <person name="Shu S."/>
            <person name="Carlson J."/>
            <person name="Kinoshita T."/>
            <person name="Ohta Y."/>
            <person name="Mawaribuchi S."/>
            <person name="Jenkins J."/>
            <person name="Grimwood J."/>
            <person name="Schmutz J."/>
            <person name="Mitros T."/>
            <person name="Mozaffari S.V."/>
            <person name="Suzuki Y."/>
            <person name="Haramoto Y."/>
            <person name="Yamamoto T.S."/>
            <person name="Takagi C."/>
            <person name="Heald R."/>
            <person name="Miller K."/>
            <person name="Haudenschild C."/>
            <person name="Kitzman J."/>
            <person name="Nakayama T."/>
            <person name="Izutsu Y."/>
            <person name="Robert J."/>
            <person name="Fortriede J."/>
            <person name="Burns K."/>
            <person name="Lotay V."/>
            <person name="Karimi K."/>
            <person name="Yasuoka Y."/>
            <person name="Dichmann D.S."/>
            <person name="Flajnik M.F."/>
            <person name="Houston D.W."/>
            <person name="Shendure J."/>
            <person name="DuPasquier L."/>
            <person name="Vize P.D."/>
            <person name="Zorn A.M."/>
            <person name="Ito M."/>
            <person name="Marcotte E.M."/>
            <person name="Wallingford J.B."/>
            <person name="Ito Y."/>
            <person name="Asashima M."/>
            <person name="Ueno N."/>
            <person name="Matsuda Y."/>
            <person name="Veenstra G.J."/>
            <person name="Fujiyama A."/>
            <person name="Harland R.M."/>
            <person name="Taira M."/>
            <person name="Rokhsar D.S."/>
        </authorList>
    </citation>
    <scope>NUCLEOTIDE SEQUENCE [LARGE SCALE GENOMIC DNA]</scope>
    <source>
        <strain evidence="3">J</strain>
    </source>
</reference>
<evidence type="ECO:0000313" key="3">
    <source>
        <dbReference type="Proteomes" id="UP000694892"/>
    </source>
</evidence>
<sequence length="69" mass="8016">MLYTSSSGKEKGLDFLHYLKCCLHRKDILLHLYLISACVLLIFACMTVYAYHTEMGSHINVDLTFLRFI</sequence>
<dbReference type="Proteomes" id="UP000694892">
    <property type="component" value="Chromosome 2L"/>
</dbReference>
<evidence type="ECO:0000256" key="1">
    <source>
        <dbReference type="SAM" id="Phobius"/>
    </source>
</evidence>
<keyword evidence="1" id="KW-0472">Membrane</keyword>
<protein>
    <submittedName>
        <fullName evidence="2">Uncharacterized protein</fullName>
    </submittedName>
</protein>
<evidence type="ECO:0000313" key="2">
    <source>
        <dbReference type="EMBL" id="OCT95517.1"/>
    </source>
</evidence>